<sequence>MGLFRLSNELLDAVSRSLIPQMDTALGADPRYSSVTDGQRALLALVKSCRKLNVIATPYLYHTVCITDLGGLFDFLGVLVFNDHLTDLVRVLYITAPLDEYLDSDSDEKSEAIFARITPEMRAYAHLSRCFGDFDEPSELTCDNCNNYAESACALILSLVPRLEALYMHVPDQYVAEYTRLMEFFQQSCQKDDSGFADHLSLLSLTVDPRIDCCLMSAKTPHRLMGSGTIKHLELSGSQLIGGNGDLASNWRSLETVKALRAYTTGAWWYQMCKDAGPKLRKVDISIAGGYNQPVDPGQSGFNEAFMLCATSLESLRLDFCSLSHTEAHLGPTGRLSSLPSMQRLARLDVPLTLIFSSTAAMDALSDDICDRLPPSLRIIYLREAYPPWPASDMHGTGVNGDLVAGHNRLLKRSLVQMVLESSQKLPLLERVCIDGEVEGWDFDTAELGDLCTTDSRRGRDIVVDCVTLQSRRRDSTEAD</sequence>
<reference evidence="1" key="1">
    <citation type="submission" date="2023-06" db="EMBL/GenBank/DDBJ databases">
        <title>Genome-scale phylogeny and comparative genomics of the fungal order Sordariales.</title>
        <authorList>
            <consortium name="Lawrence Berkeley National Laboratory"/>
            <person name="Hensen N."/>
            <person name="Bonometti L."/>
            <person name="Westerberg I."/>
            <person name="Brannstrom I.O."/>
            <person name="Guillou S."/>
            <person name="Cros-Aarteil S."/>
            <person name="Calhoun S."/>
            <person name="Haridas S."/>
            <person name="Kuo A."/>
            <person name="Mondo S."/>
            <person name="Pangilinan J."/>
            <person name="Riley R."/>
            <person name="Labutti K."/>
            <person name="Andreopoulos B."/>
            <person name="Lipzen A."/>
            <person name="Chen C."/>
            <person name="Yanf M."/>
            <person name="Daum C."/>
            <person name="Ng V."/>
            <person name="Clum A."/>
            <person name="Steindorff A."/>
            <person name="Ohm R."/>
            <person name="Martin F."/>
            <person name="Silar P."/>
            <person name="Natvig D."/>
            <person name="Lalanne C."/>
            <person name="Gautier V."/>
            <person name="Ament-Velasquez S.L."/>
            <person name="Kruys A."/>
            <person name="Hutchinson M.I."/>
            <person name="Powell A.J."/>
            <person name="Barry K."/>
            <person name="Miller A.N."/>
            <person name="Grigoriev I.V."/>
            <person name="Debuchy R."/>
            <person name="Gladieux P."/>
            <person name="Thoren M.H."/>
            <person name="Johannesson H."/>
        </authorList>
    </citation>
    <scope>NUCLEOTIDE SEQUENCE</scope>
    <source>
        <strain evidence="1">CBS 606.72</strain>
    </source>
</reference>
<dbReference type="AlphaFoldDB" id="A0AA40C0B9"/>
<name>A0AA40C0B9_9PEZI</name>
<protein>
    <submittedName>
        <fullName evidence="1">Uncharacterized protein</fullName>
    </submittedName>
</protein>
<evidence type="ECO:0000313" key="2">
    <source>
        <dbReference type="Proteomes" id="UP001175000"/>
    </source>
</evidence>
<evidence type="ECO:0000313" key="1">
    <source>
        <dbReference type="EMBL" id="KAK0620661.1"/>
    </source>
</evidence>
<keyword evidence="2" id="KW-1185">Reference proteome</keyword>
<accession>A0AA40C0B9</accession>
<organism evidence="1 2">
    <name type="scientific">Immersiella caudata</name>
    <dbReference type="NCBI Taxonomy" id="314043"/>
    <lineage>
        <taxon>Eukaryota</taxon>
        <taxon>Fungi</taxon>
        <taxon>Dikarya</taxon>
        <taxon>Ascomycota</taxon>
        <taxon>Pezizomycotina</taxon>
        <taxon>Sordariomycetes</taxon>
        <taxon>Sordariomycetidae</taxon>
        <taxon>Sordariales</taxon>
        <taxon>Lasiosphaeriaceae</taxon>
        <taxon>Immersiella</taxon>
    </lineage>
</organism>
<proteinExistence type="predicted"/>
<comment type="caution">
    <text evidence="1">The sequence shown here is derived from an EMBL/GenBank/DDBJ whole genome shotgun (WGS) entry which is preliminary data.</text>
</comment>
<dbReference type="SUPFAM" id="SSF52047">
    <property type="entry name" value="RNI-like"/>
    <property type="match status" value="1"/>
</dbReference>
<dbReference type="EMBL" id="JAULSU010000004">
    <property type="protein sequence ID" value="KAK0620661.1"/>
    <property type="molecule type" value="Genomic_DNA"/>
</dbReference>
<gene>
    <name evidence="1" type="ORF">B0T14DRAFT_235410</name>
</gene>
<dbReference type="Proteomes" id="UP001175000">
    <property type="component" value="Unassembled WGS sequence"/>
</dbReference>